<gene>
    <name evidence="1" type="primary">g6495</name>
    <name evidence="1" type="ORF">NpPPO83_00006495</name>
</gene>
<accession>A0ACB5SE33</accession>
<organism evidence="1 2">
    <name type="scientific">Neofusicoccum parvum</name>
    <dbReference type="NCBI Taxonomy" id="310453"/>
    <lineage>
        <taxon>Eukaryota</taxon>
        <taxon>Fungi</taxon>
        <taxon>Dikarya</taxon>
        <taxon>Ascomycota</taxon>
        <taxon>Pezizomycotina</taxon>
        <taxon>Dothideomycetes</taxon>
        <taxon>Dothideomycetes incertae sedis</taxon>
        <taxon>Botryosphaeriales</taxon>
        <taxon>Botryosphaeriaceae</taxon>
        <taxon>Neofusicoccum</taxon>
    </lineage>
</organism>
<dbReference type="Proteomes" id="UP001165186">
    <property type="component" value="Unassembled WGS sequence"/>
</dbReference>
<evidence type="ECO:0000313" key="2">
    <source>
        <dbReference type="Proteomes" id="UP001165186"/>
    </source>
</evidence>
<proteinExistence type="predicted"/>
<keyword evidence="2" id="KW-1185">Reference proteome</keyword>
<name>A0ACB5SE33_9PEZI</name>
<protein>
    <submittedName>
        <fullName evidence="1">Arca-like protein</fullName>
    </submittedName>
</protein>
<dbReference type="EMBL" id="BSXG01000076">
    <property type="protein sequence ID" value="GME36763.1"/>
    <property type="molecule type" value="Genomic_DNA"/>
</dbReference>
<sequence length="211" mass="22811">MPPPQQQPTTNTLPSLPSPPAYLLPAALLTLALSILATTLAYRLTFPRRAAAELDRDNRRPAAADDDGEEEAPRRTRIQRIWAERRGERARLRGVEGETLLPRTPGRWGDGGGGGSGSGARVEGWGGGMVVGRRRRGGYVRVPGEEGEEGGDGVEVDDGKGWARQESGWLRKVDEGLDWCIEKVAGYLGDEGGEEGLVFPVTEEERGERVG</sequence>
<reference evidence="1" key="1">
    <citation type="submission" date="2024-09" db="EMBL/GenBank/DDBJ databases">
        <title>Draft Genome Sequences of Neofusicoccum parvum.</title>
        <authorList>
            <person name="Ashida A."/>
            <person name="Camagna M."/>
            <person name="Tanaka A."/>
            <person name="Takemoto D."/>
        </authorList>
    </citation>
    <scope>NUCLEOTIDE SEQUENCE</scope>
    <source>
        <strain evidence="1">PPO83</strain>
    </source>
</reference>
<evidence type="ECO:0000313" key="1">
    <source>
        <dbReference type="EMBL" id="GME36763.1"/>
    </source>
</evidence>
<comment type="caution">
    <text evidence="1">The sequence shown here is derived from an EMBL/GenBank/DDBJ whole genome shotgun (WGS) entry which is preliminary data.</text>
</comment>